<dbReference type="PANTHER" id="PTHR16255">
    <property type="entry name" value="REQUIRED FOR MEIOTIC NUCLEAR DIVISION PROTEIN 1 HOMOLOG"/>
    <property type="match status" value="1"/>
</dbReference>
<dbReference type="InterPro" id="IPR003734">
    <property type="entry name" value="DUF155"/>
</dbReference>
<evidence type="ECO:0000256" key="1">
    <source>
        <dbReference type="ARBA" id="ARBA00008306"/>
    </source>
</evidence>
<dbReference type="GO" id="GO:0005739">
    <property type="term" value="C:mitochondrion"/>
    <property type="evidence" value="ECO:0007669"/>
    <property type="project" value="UniProtKB-ARBA"/>
</dbReference>
<reference evidence="5" key="3">
    <citation type="submission" date="2015-02" db="UniProtKB">
        <authorList>
            <consortium name="EnsemblProtists"/>
        </authorList>
    </citation>
    <scope>IDENTIFICATION</scope>
    <source>
        <strain evidence="5">DAOM BR144</strain>
    </source>
</reference>
<evidence type="ECO:0000256" key="2">
    <source>
        <dbReference type="SAM" id="MobiDB-lite"/>
    </source>
</evidence>
<dbReference type="eggNOG" id="KOG2861">
    <property type="taxonomic scope" value="Eukaryota"/>
</dbReference>
<dbReference type="EMBL" id="GL376627">
    <property type="status" value="NOT_ANNOTATED_CDS"/>
    <property type="molecule type" value="Genomic_DNA"/>
</dbReference>
<feature type="domain" description="DUF155" evidence="4">
    <location>
        <begin position="284"/>
        <end position="450"/>
    </location>
</feature>
<sequence>MADAQQQNERSPLLPRQPPLAPSGSARGNKAAEPHNTSFLGAGQTIRHRKKSRSQLRTADEEGVRSGADQDNDYSADTDDNDEDDEDPLSDVDGIAHGQRAEAGDSIFPPEKPAFHYDGGGSGGGVLPLGIAKRKPHWSGLRSKLASISSAKGPIGQEIAPRMSGRRSRYRPSTFRDDSDYYNEAVAMKKLREEPPTDVPKARVAAYCTCDQIALFKLLKWLDRATKEVPVESIQAGSLATRFHLTGWKNKMYMGVIHSTFRPPQSKDASAHDMHKLPPQKDAFYFATGCCVFWGLTREEEALHVQALEPFSTGPVAQIEAEDMLFFYGDASRIASDEISLKSDAVTEKLAISFAMSQSAKLDVFEERVEDRIRNTKHIPSNLATTGSIQYTKTDISKLIGQLFIELADVNLHSDILDEPDFFWEDDEYEPLYKRMVKYLDVNNRVKILNKRLDILRELVEVLNQELTRQHGTKLEWIIIWLLVAEIFLAVVWNILVKDLLGYFRH</sequence>
<dbReference type="HOGENOM" id="CLU_011220_5_0_1"/>
<keyword evidence="3" id="KW-1133">Transmembrane helix</keyword>
<evidence type="ECO:0000256" key="3">
    <source>
        <dbReference type="SAM" id="Phobius"/>
    </source>
</evidence>
<dbReference type="EnsemblProtists" id="PYU1_T013330">
    <property type="protein sequence ID" value="PYU1_T013330"/>
    <property type="gene ID" value="PYU1_G013301"/>
</dbReference>
<dbReference type="Proteomes" id="UP000019132">
    <property type="component" value="Unassembled WGS sequence"/>
</dbReference>
<evidence type="ECO:0000313" key="5">
    <source>
        <dbReference type="EnsemblProtists" id="PYU1_T013330"/>
    </source>
</evidence>
<keyword evidence="6" id="KW-1185">Reference proteome</keyword>
<dbReference type="PANTHER" id="PTHR16255:SF1">
    <property type="entry name" value="REQUIRED FOR MEIOTIC NUCLEAR DIVISION PROTEIN 1 HOMOLOG"/>
    <property type="match status" value="1"/>
</dbReference>
<reference evidence="6" key="2">
    <citation type="submission" date="2010-04" db="EMBL/GenBank/DDBJ databases">
        <authorList>
            <person name="Buell R."/>
            <person name="Hamilton J."/>
            <person name="Hostetler J."/>
        </authorList>
    </citation>
    <scope>NUCLEOTIDE SEQUENCE [LARGE SCALE GENOMIC DNA]</scope>
    <source>
        <strain evidence="6">DAOM:BR144</strain>
    </source>
</reference>
<organism evidence="5 6">
    <name type="scientific">Globisporangium ultimum (strain ATCC 200006 / CBS 805.95 / DAOM BR144)</name>
    <name type="common">Pythium ultimum</name>
    <dbReference type="NCBI Taxonomy" id="431595"/>
    <lineage>
        <taxon>Eukaryota</taxon>
        <taxon>Sar</taxon>
        <taxon>Stramenopiles</taxon>
        <taxon>Oomycota</taxon>
        <taxon>Peronosporomycetes</taxon>
        <taxon>Pythiales</taxon>
        <taxon>Pythiaceae</taxon>
        <taxon>Globisporangium</taxon>
    </lineage>
</organism>
<comment type="similarity">
    <text evidence="1">Belongs to the RMD1/sif2 family.</text>
</comment>
<dbReference type="InterPro" id="IPR051624">
    <property type="entry name" value="RMD1/Sad1-interacting"/>
</dbReference>
<keyword evidence="3" id="KW-0812">Transmembrane</keyword>
<dbReference type="AlphaFoldDB" id="K3X7Y1"/>
<feature type="transmembrane region" description="Helical" evidence="3">
    <location>
        <begin position="477"/>
        <end position="497"/>
    </location>
</feature>
<dbReference type="InParanoid" id="K3X7Y1"/>
<dbReference type="Pfam" id="PF02582">
    <property type="entry name" value="DUF155"/>
    <property type="match status" value="1"/>
</dbReference>
<dbReference type="VEuPathDB" id="FungiDB:PYU1_G013301"/>
<accession>K3X7Y1</accession>
<keyword evidence="3" id="KW-0472">Membrane</keyword>
<feature type="compositionally biased region" description="Acidic residues" evidence="2">
    <location>
        <begin position="70"/>
        <end position="90"/>
    </location>
</feature>
<feature type="compositionally biased region" description="Polar residues" evidence="2">
    <location>
        <begin position="1"/>
        <end position="10"/>
    </location>
</feature>
<name>K3X7Y1_GLOUD</name>
<reference evidence="6" key="1">
    <citation type="journal article" date="2010" name="Genome Biol.">
        <title>Genome sequence of the necrotrophic plant pathogen Pythium ultimum reveals original pathogenicity mechanisms and effector repertoire.</title>
        <authorList>
            <person name="Levesque C.A."/>
            <person name="Brouwer H."/>
            <person name="Cano L."/>
            <person name="Hamilton J.P."/>
            <person name="Holt C."/>
            <person name="Huitema E."/>
            <person name="Raffaele S."/>
            <person name="Robideau G.P."/>
            <person name="Thines M."/>
            <person name="Win J."/>
            <person name="Zerillo M.M."/>
            <person name="Beakes G.W."/>
            <person name="Boore J.L."/>
            <person name="Busam D."/>
            <person name="Dumas B."/>
            <person name="Ferriera S."/>
            <person name="Fuerstenberg S.I."/>
            <person name="Gachon C.M."/>
            <person name="Gaulin E."/>
            <person name="Govers F."/>
            <person name="Grenville-Briggs L."/>
            <person name="Horner N."/>
            <person name="Hostetler J."/>
            <person name="Jiang R.H."/>
            <person name="Johnson J."/>
            <person name="Krajaejun T."/>
            <person name="Lin H."/>
            <person name="Meijer H.J."/>
            <person name="Moore B."/>
            <person name="Morris P."/>
            <person name="Phuntmart V."/>
            <person name="Puiu D."/>
            <person name="Shetty J."/>
            <person name="Stajich J.E."/>
            <person name="Tripathy S."/>
            <person name="Wawra S."/>
            <person name="van West P."/>
            <person name="Whitty B.R."/>
            <person name="Coutinho P.M."/>
            <person name="Henrissat B."/>
            <person name="Martin F."/>
            <person name="Thomas P.D."/>
            <person name="Tyler B.M."/>
            <person name="De Vries R.P."/>
            <person name="Kamoun S."/>
            <person name="Yandell M."/>
            <person name="Tisserat N."/>
            <person name="Buell C.R."/>
        </authorList>
    </citation>
    <scope>NUCLEOTIDE SEQUENCE</scope>
    <source>
        <strain evidence="6">DAOM:BR144</strain>
    </source>
</reference>
<feature type="region of interest" description="Disordered" evidence="2">
    <location>
        <begin position="1"/>
        <end position="111"/>
    </location>
</feature>
<protein>
    <recommendedName>
        <fullName evidence="4">DUF155 domain-containing protein</fullName>
    </recommendedName>
</protein>
<evidence type="ECO:0000313" key="6">
    <source>
        <dbReference type="Proteomes" id="UP000019132"/>
    </source>
</evidence>
<evidence type="ECO:0000259" key="4">
    <source>
        <dbReference type="Pfam" id="PF02582"/>
    </source>
</evidence>
<proteinExistence type="inferred from homology"/>
<dbReference type="FunCoup" id="K3X7Y1">
    <property type="interactions" value="26"/>
</dbReference>